<evidence type="ECO:0000256" key="1">
    <source>
        <dbReference type="SAM" id="SignalP"/>
    </source>
</evidence>
<reference evidence="2" key="1">
    <citation type="submission" date="2015-02" db="EMBL/GenBank/DDBJ databases">
        <title>Genome Assembly of Bacillaceae bacterium MTCC 8252.</title>
        <authorList>
            <person name="Verma A."/>
            <person name="Khatri I."/>
            <person name="Mual P."/>
            <person name="Subramanian S."/>
            <person name="Krishnamurthi S."/>
        </authorList>
    </citation>
    <scope>NUCLEOTIDE SEQUENCE [LARGE SCALE GENOMIC DNA]</scope>
    <source>
        <strain evidence="2">MTCC 8252</strain>
    </source>
</reference>
<protein>
    <submittedName>
        <fullName evidence="2">Uncharacterized protein</fullName>
    </submittedName>
</protein>
<accession>A0A0F5HJY3</accession>
<dbReference type="RefSeq" id="WP_039230109.1">
    <property type="nucleotide sequence ID" value="NZ_JWIR02000066.1"/>
</dbReference>
<feature type="signal peptide" evidence="1">
    <location>
        <begin position="1"/>
        <end position="29"/>
    </location>
</feature>
<accession>A0A0F5HSJ2</accession>
<dbReference type="Proteomes" id="UP000031563">
    <property type="component" value="Unassembled WGS sequence"/>
</dbReference>
<keyword evidence="3" id="KW-1185">Reference proteome</keyword>
<evidence type="ECO:0000313" key="3">
    <source>
        <dbReference type="Proteomes" id="UP000031563"/>
    </source>
</evidence>
<dbReference type="AlphaFoldDB" id="A0A0F5HJY3"/>
<dbReference type="OrthoDB" id="9916204at2"/>
<organism evidence="2 3">
    <name type="scientific">Bacillus thermotolerans</name>
    <name type="common">Quasibacillus thermotolerans</name>
    <dbReference type="NCBI Taxonomy" id="1221996"/>
    <lineage>
        <taxon>Bacteria</taxon>
        <taxon>Bacillati</taxon>
        <taxon>Bacillota</taxon>
        <taxon>Bacilli</taxon>
        <taxon>Bacillales</taxon>
        <taxon>Bacillaceae</taxon>
        <taxon>Bacillus</taxon>
    </lineage>
</organism>
<proteinExistence type="predicted"/>
<evidence type="ECO:0000313" key="2">
    <source>
        <dbReference type="EMBL" id="KKB35995.1"/>
    </source>
</evidence>
<name>A0A0F5HJY3_BACTR</name>
<comment type="caution">
    <text evidence="2">The sequence shown here is derived from an EMBL/GenBank/DDBJ whole genome shotgun (WGS) entry which is preliminary data.</text>
</comment>
<dbReference type="EMBL" id="JWIR02000066">
    <property type="protein sequence ID" value="KKB35995.1"/>
    <property type="molecule type" value="Genomic_DNA"/>
</dbReference>
<gene>
    <name evidence="2" type="ORF">QY95_03243</name>
</gene>
<feature type="chain" id="PRO_5030006386" evidence="1">
    <location>
        <begin position="30"/>
        <end position="194"/>
    </location>
</feature>
<sequence>MKKNWWYVISFVFLVSFISFSFSSFKASAATNEEKIETELEEIAEKHDLEKVDPNLIPEDQRLNFDTPEEFEKFIQEQEKLTLEATPTNPNVISPLSSNTKTYSYTEYNGTGKIIAYARVHRTNSKVDSVKLWSEQVGFIFGITYTPNDTASYYKLNSTKKGGTAYVKGSKLYGANVGGQPVGYKKSVTYSVKF</sequence>
<keyword evidence="1" id="KW-0732">Signal</keyword>